<dbReference type="STRING" id="394503.Ccel_0862"/>
<keyword evidence="9" id="KW-0677">Repeat</keyword>
<dbReference type="InterPro" id="IPR049551">
    <property type="entry name" value="PKS_DH_C"/>
</dbReference>
<accession>B8I8K1</accession>
<feature type="region of interest" description="N-terminal hotdog fold" evidence="12">
    <location>
        <begin position="1299"/>
        <end position="1418"/>
    </location>
</feature>
<evidence type="ECO:0000313" key="17">
    <source>
        <dbReference type="Proteomes" id="UP000001349"/>
    </source>
</evidence>
<evidence type="ECO:0000256" key="12">
    <source>
        <dbReference type="PROSITE-ProRule" id="PRU01363"/>
    </source>
</evidence>
<dbReference type="InterPro" id="IPR016039">
    <property type="entry name" value="Thiolase-like"/>
</dbReference>
<dbReference type="FunFam" id="3.40.47.10:FF:000019">
    <property type="entry name" value="Polyketide synthase type I"/>
    <property type="match status" value="4"/>
</dbReference>
<dbReference type="PROSITE" id="PS52004">
    <property type="entry name" value="KS3_2"/>
    <property type="match status" value="4"/>
</dbReference>
<dbReference type="InterPro" id="IPR032821">
    <property type="entry name" value="PKS_assoc"/>
</dbReference>
<feature type="domain" description="Carrier" evidence="13">
    <location>
        <begin position="4219"/>
        <end position="4296"/>
    </location>
</feature>
<dbReference type="Gene3D" id="3.10.129.110">
    <property type="entry name" value="Polyketide synthase dehydratase"/>
    <property type="match status" value="4"/>
</dbReference>
<organism evidence="16 17">
    <name type="scientific">Ruminiclostridium cellulolyticum (strain ATCC 35319 / DSM 5812 / JCM 6584 / H10)</name>
    <name type="common">Clostridium cellulolyticum</name>
    <dbReference type="NCBI Taxonomy" id="394503"/>
    <lineage>
        <taxon>Bacteria</taxon>
        <taxon>Bacillati</taxon>
        <taxon>Bacillota</taxon>
        <taxon>Clostridia</taxon>
        <taxon>Eubacteriales</taxon>
        <taxon>Oscillospiraceae</taxon>
        <taxon>Ruminiclostridium</taxon>
    </lineage>
</organism>
<evidence type="ECO:0000256" key="9">
    <source>
        <dbReference type="ARBA" id="ARBA00022737"/>
    </source>
</evidence>
<evidence type="ECO:0000313" key="16">
    <source>
        <dbReference type="EMBL" id="ACL75234.1"/>
    </source>
</evidence>
<feature type="domain" description="Ketosynthase family 3 (KS3)" evidence="14">
    <location>
        <begin position="673"/>
        <end position="1114"/>
    </location>
</feature>
<dbReference type="Gene3D" id="3.40.50.720">
    <property type="entry name" value="NAD(P)-binding Rossmann-like Domain"/>
    <property type="match status" value="3"/>
</dbReference>
<keyword evidence="5" id="KW-0596">Phosphopantetheine</keyword>
<feature type="region of interest" description="C-terminal hotdog fold" evidence="12">
    <location>
        <begin position="4597"/>
        <end position="4739"/>
    </location>
</feature>
<dbReference type="GO" id="GO:0031177">
    <property type="term" value="F:phosphopantetheine binding"/>
    <property type="evidence" value="ECO:0007669"/>
    <property type="project" value="InterPro"/>
</dbReference>
<dbReference type="InterPro" id="IPR009081">
    <property type="entry name" value="PP-bd_ACP"/>
</dbReference>
<dbReference type="InterPro" id="IPR050091">
    <property type="entry name" value="PKS_NRPS_Biosynth_Enz"/>
</dbReference>
<evidence type="ECO:0000256" key="11">
    <source>
        <dbReference type="ARBA" id="ARBA00023268"/>
    </source>
</evidence>
<dbReference type="GO" id="GO:0005886">
    <property type="term" value="C:plasma membrane"/>
    <property type="evidence" value="ECO:0007669"/>
    <property type="project" value="TreeGrafter"/>
</dbReference>
<dbReference type="CDD" id="cd08953">
    <property type="entry name" value="KR_2_SDR_x"/>
    <property type="match status" value="3"/>
</dbReference>
<feature type="active site" description="Proton donor; for dehydratase activity" evidence="12">
    <location>
        <position position="1495"/>
    </location>
</feature>
<sequence length="5854" mass="649681">MSNRYEKLRDTLERIKKGQITSEEGFKFIKELNQTELESMYYENSWEESPLLSQDKKLGNLLVFDTDESSSKMFKKFLKPGCKAVTVKPGKSFGIVGKGVYEINPNEPEDYKKLVDSLNKNNAMPNEIIHLWSKGEFPGDTEELKLQIESGVYSIFYLTKELMGRNIKDRVRLIYIYTSQKEALQPQYAAVSGFMKTVRLENSKFLYTSVELDEAFNKDAVESIVSEFYDENETMVRYEGGRRLVKRVKELTLGTESDTAIKVKEKGVYIITGGSGGLGLIFAEHLAKSAKARLVLVGRSELSVRKADKIEKMKALGAEVIYVKADVANKNDARELVDKAMASFGKIDGIIHSAGIINDSFIMKKTSEDMQGVLSAKVYGTFNMNEATKGIQLDFFVVFSSIASVLGNAGQCDYSYGNAFMDSFAVLRERLRQKGLVSGKTLSINWPLWEEGGMRIPDEERKQMAKHTGLNTLPTEEGLKVWKTLKLLGKAQAAVFYGNREKALRFIEKRICGKKTDEMVTPETSKEKAGEEVSVDPVILREKTEGYLKEVFGELLKIPIDKIDAGIGFQEYGIDSIVVNQFNAIMEASLGALSKTLLYEYQTIAELTDYLTANFKGNLVSLLGLDEKKAVPIFKKETAKNLDIGYVQELKPLRGKSVQKGHWEANREAEENEQEIAIIGVSGRYPDAENLNVFWENLKNGRDSVSEVPKDRWDIDKYFDPDPEKSVEGKMYSKWGGFLKDADKFDPLFFSISPKEAELIDPQERLFLQAAWAVLEDAGYTRKQIRELTQKEKGANVGVFAGVTGTTYQLLGPEEWSKGNYVVPNSMQWSVANRVSYAFNFRGPSMPVDTACSSALTAIHLACNSLKKGECELAIAGGVNIYMHPSKYVSLSQARMLSPKGKCHAFGADGDGFVPGEGVGAILLKPLQKAIADKDYIYGVIKGSALNHGGTANGYTVPNPNAQAGVINDALKGAKVDARTISYIEAHGTGTSLGDPIEITGLTKAFREYTNDKSFCSIGSVKSNIGHLESGAGIVAITKVLLQMKYKKLVPSLYSKQLNPKINFEDSPFYVQQELQDWKRPEVVENGVKKTYPRRAGISSFGAGGSNAHMLLEEYDNSSHRRNSDYVGSCAIVLSAKNRERLIEYAGKMVEYLKKYARELNPNSDSEMTEDIRLLDLAYTLQIGREAMDERIAFTAKDLAEVVSVLEGYSQGETGFKNFYSGNIKRNKTDNKAGAAVGGDLGDICRLWVSGTEIEKELLYKDTVPNRIPLPSYPFAKDTYMVPEAPEDNKKFGTTAKLHPLIDSNQSTLQEQCFIKSLTKNDFVLRDHIVSDNMILPGVAYLEMAYAAGALANGVQKVKTLRNIIWAKPIVYQAPSTDVRVSLYPDNGNVEYEVTTLAEDGIRIVHSQGRIDYKDDSENRDEFIDIEDIKKRCSLLATGEQCYDKFSEAGFRYGPGFKAIGEILGNKDEALSTLVVPNELKKGFEDYVLHPTIMDGALQTAAGLINSGEGKQYLPFALGEVEIISPLFEKCYAYVTISDNTQGAGANLRKFDIMLTDEKGRVLIKIKDFLLRELETDLTKKAYGRIYYVNEWEKSPAVAKTVELKENVLVLDGNDEVCEIIREHAVNQAKVIQVKQGPGYKELGENLYEINPEAREDYSSLIKSLEEKNMLPDKIIHLWSKADFDTNTDALKSGLQRGIYSIFYITGEMLKRKLKDGMTLLYMFDSAKGEQPVNSAVSGFAKTLEKENPKFIIKTVEMKNVESMDVLTADIALNELNDDQYPHQVLYKEGERFVKQLKEYALKEEKQSDSFKQQGVYIITGGAGGLGLIYADYLAKNYKAHIVLTGRSELTSGKKEKLKEIEAYASSLIYKRADISDPKAVAGLVAEVKFKHKAINGVIHAAGVLRDSFILNKTSEEFDGVIGPKVFGTVGLYEALKQEKLDFFAMFSSTAGVTGNAGQGDYAFANSFMDAFSHKLNLEGGNMKTISFNWPLWKDGGMQVDKKSIKMMEKMTGIAPLSIDAGVKAFECGLGAGVSQFMVLEGNIEKIKKTMAPKQEDDTSSCEITVLDKEEEARLRQKTEDFLKNILSKEIKLPPAKIDPYEPMESYGIDSVMIMGLTRELENQFGELSKTLFFEYQSIHELAGYFIQNHQSKLVEKIGEDKKPQPAQKEKAKPVENIHAQVRSRFDAQVGVSGKAKGINEDVAVIGISGRYPMSKNVEEFWENLKNARDCIEEIPSDRWDYTKDFDPDKNKRGKSYTKWGGFIDDVDKFDPLFFNMSPMEAQFIDPQERIYLETVWQAIEDSGYTKSKLTNSGVGVFVGVMYGHYQLFGVEECQKGNMIALESSYASVANRISYFFNFHGPSIALDTMCSSSITAIHLACESLKRGESEIAIAGGVNVTIHPNKYILLSQGKFAASDGRCKSFGKDGDGYVAGEGSGALVLKPLSKAVADGDHIYGVIKGTAINHGGKTNSYTVPSPNAQSWVILEALRNAGINPRTISYIEAHGTGTSLGDPIEITGLMKAFGEYTKDKEFCSIGSAKSNIGHLEAAAGVAAVTKVLLQMKYKKLVPSIHSETLNPNINFKESCFVVQHKYEDWKQPVIIENGVEKTYPRRAGVSSFGAGGANAHIIIEEYTGNSAEQYNLDEGVQVIILSARNEDRLKAYAKELVHYLKKYTALSGEEDKQKVSLSQIAYTLQTGREPMDERLALGVSSLEEMLEKLEMFVQNKNNIDGLYRGNVKKSKDKSDLLIEGEEGEEFLRRTISKRKMEKLAKLWTAGIDIDWSLLYKKHSVISLPSYPFARERYWVPKLDGAENGQEYGQLGMARLHPMIDSNVSTFEEQCFMKTLTEGDFYIKDHVIGQDMMLPGVAYIEMARAAGTLASRRESVRVIKNIVWAKPVTLTDGSKEVYISLYPKNEYIDYEVFSIPDDGRRVIHSQGRLAYGDHELSQPEVIDIEGIKKACTMMVKGKDCYTEFEASGFNYGESFKTLQDLYLDDNGALALIKLPEGLENTFDRFVLHPSIIDSALQASAILIGKTLNDAVYLPYSIGEIKILGPIPAKCYAYVKTSDTGKGGVKGFNIKITDEAGQVAVAIRDFTVKEYRGISQDAGGDTVYYTCTWEKVQPLKQYSEDYGNIMIFDTDEGLTQALKQNSRGSIVLVKPGDAYSDNGNGVYTLNPADGEHYARLVGDLKAKGINPVNILHLWSKQGFETSKEGLDAQLDMSVYSVFRLTKALMAQKIKDNINLLYVYNTREKAEQPLYSAVSGFIRTTVKESSNLRYKLVEIRNMVGSAISNLDTFINELKSEDSEYEILYNRGERYVKRTKEYENKGVADILPIKEKGTYLITGGMGGLGLIFAEHLSKKYKANLVLTGRLALEGERKTKLAELEALGANILYIQADICDQDQVQSLAVKAKSAFSKIDGVIHGAGVLRDSLIINKSQEDMDAVVAPKVFGTVLLDEALKSEKLDFFAVFSSTTGVLGNVGQCDYAFGNGFMDNYVELRQRQNPGTKYLSINWPLWKNGGMKVNEQAVTLMKKMAGIAPLSTGAGIKAFEKGLASDVHQIMVLQGDTVKIKAAMSAVKEKTTEIAKEPIDISPEENSQIRQKTETYLKELLSKLIGLNVSRIDSNEAMEVYGIDSVMIMDFTRELEEKFGELSKTLFFEYQTIAGLTGYFTSSHMSTLVKMFGQANVPQSAVKPTTAIAEPIMKEELQSFRSNRFMNMGGAYSDNGYLYEDIAIIGVSGRYPMAQNIEELWENLKHGKDCVVEIPSDRWDYRPYYDPDRNKMGKANSKWGGFIDNVDKFDPMFFNISPIEAQISDPQERLFLQTVWHAVEDAGYTRQKLSNTGVGVFVGVMYGQYQLYGVEESMKGNDMALQSTFASIANRVSYYFNFRGPSIALDTMCSSSLTAIHLACDSIRKGEIEMAVAGGVNLTLHPNKYILLSQGKFMSTEGKCRAFGEGGDGYVPGEGVGAVILKPLSKAVADRDNIYAVIKASELNHGGKTNGYTVPNPNAQANVISNALRKGKINPATISYIEAHGTGTSLGDPIEIAGLSKAFRQYTSENGFCSIGSIKANIGHLESASGIVGITKILLQMKYKMLVPSILSETLNSNINFEDSPFYVQHELEPWERPVIIENGVEKTYPRRAGISSFGAGGANAHIILEEYAADFSKQAVSPLKKPNLIVLSAKNEERLKEYAEELYKFLQKGIVINLKEAVNKTAIIKQLQTELLEIATGIINVPAEQIDMSESIHEYGFEPVSLTEFADSINEKYDISTDFSLFNEYISIANIAEYLFKTYEDVFAKPDTTSLIPAQDVSVQETISLTDMAYTLQTGREAMEERLAIVVEDLQELREKLMLYCQDKNDIDGLYKGNIKSGKAKSELIIDGDEGEEFIRKTIHNKKLDRIARLWVSAVEIDWSLLYDKEMPNRISLPVYPFAKQSYWVPGTDDTGDLAGRRGVVSRLHPLIDTNESTLQEQCFKKLLTGSEFYLRDHSVGGEMLLPGAVYIEMARVAGNLANKEGSVVSIRDITWIRPIAVGTTPKEAYISLYPVKDGIEYEVSTRGEGGIRLVHAGGMLSYGDLGEIQSERIELEEIKARCNLSMNGEECYKVFKDKGFNYGPGFKTIKKLVANKTEALAYLELPTEAGGDLESFMLHPSLTDGALQAVAGLVGDSSIMYLPYAIGEVKLIGALTEKCYSYVSSAPKGSSENLKFNIKLTDEDGCLLAEIKEFIVKPYKEAMHSKPEIAAEEKTSTMVVKEVSENIEGEYENSALIKRTEEYLKNVLSKVALIPVNSIDSAEPLDKYGIDSIMIMNLTGELQSHFGELSKTLFFEYQSISELAGYFIENHLEKLLERVGDIKKPGTLNIKKARQEVQKNGTTQKVPETSRSRFAYSSSATMQEDIAIIGLSGRYPMAKNVEEFWENLKAARDSITEIPKDRWDFRKYYDADKNKRGKAHSKWGGFIEDADKFDPLFFNMSPIEAQVIDPQERIFLETVWQTIEDAGYTRQRLDNAGVGLYVGVMSGQYQMFGPEENMRGNMIALGSSYASIANRVSYFFDFHGPSMAIDTMCSSSLTCIHLACDSLRKGEIDIAIAGGVNLSLHPNKYLLLSQGKFMSTDGRCRAFGSGGDGYVPGEGVGAVVLKPLSKAEQDGDQIYGVIKATALNHGGKTNGYTVPNPNYQAKVISEALKKAGIDPRTISYVEAHGTGTSLGDPIEITGLMKAYGEYTKERQFCSIGSAKSNIGHLESAAGIAGLTKVLLQMKHKQLVPSLHSEILNPNINFKDSPFYVQHTLSEWKQPIINENGMEKKYPRRAGLSSFGAGGSNAHIIIEEYQIPKESGGTKDEYIMVLSSKNEERLKAYAKELSDYVKKHILTVDNENADILLADMAYTLAIGREPMEERLAIVVPSLHALNEKLSAYVQGKNDIDGVYTGSLCSEKSKSEFFLDGKEGEEFLKIITMDRKLNKLAQLWTSGAGIDWSLLFDDENRAIISLPAYPFARERCWIPGTEEHGHSGGTYGRIAKIHPLLDKNTSTLREQRFTTVLNGKEFFLENHTVGGKKVLPGAVYIEMARAAGTYAGEQEAVAVSGIAWAKPIVVDETPKEVNIGLYPDEDKVDFEVYTIGDNGVRLVHSEGSISFEPSSDDSVTSIDLDAIKKRCTNSISGEDLYKGFERSGFGYGQSFRAIKELQGNASEVLSSLELPDSEGGDDGFVLQISLIDGAFQTVAGLVGMTGDSFLPYETGEIEIIGKLTPKCFAYVLKAESFDENPETIKFNIMIVDETGKISVRIKDFTVKKLNKEAAIRPVKIVGRAISREDIMGLEGSAPDKVMNILKSIEERKINADEADRLMEEIYESSK</sequence>
<dbReference type="GO" id="GO:0071770">
    <property type="term" value="P:DIM/DIP cell wall layer assembly"/>
    <property type="evidence" value="ECO:0007669"/>
    <property type="project" value="TreeGrafter"/>
</dbReference>
<protein>
    <submittedName>
        <fullName evidence="16">Beta-ketoacyl synthase</fullName>
    </submittedName>
</protein>
<evidence type="ECO:0000259" key="13">
    <source>
        <dbReference type="PROSITE" id="PS50075"/>
    </source>
</evidence>
<dbReference type="eggNOG" id="COG3321">
    <property type="taxonomic scope" value="Bacteria"/>
</dbReference>
<feature type="region of interest" description="N-terminal hotdog fold" evidence="12">
    <location>
        <begin position="5522"/>
        <end position="5640"/>
    </location>
</feature>
<feature type="domain" description="Ketosynthase family 3 (KS3)" evidence="14">
    <location>
        <begin position="3731"/>
        <end position="4163"/>
    </location>
</feature>
<dbReference type="SMART" id="SM00823">
    <property type="entry name" value="PKS_PP"/>
    <property type="match status" value="4"/>
</dbReference>
<keyword evidence="17" id="KW-1185">Reference proteome</keyword>
<comment type="pathway">
    <text evidence="4">Antibiotic biosynthesis; bacillaene biosynthesis.</text>
</comment>
<dbReference type="Gene3D" id="3.40.47.10">
    <property type="match status" value="4"/>
</dbReference>
<dbReference type="InterPro" id="IPR036291">
    <property type="entry name" value="NAD(P)-bd_dom_sf"/>
</dbReference>
<dbReference type="InterPro" id="IPR014031">
    <property type="entry name" value="Ketoacyl_synth_C"/>
</dbReference>
<dbReference type="Proteomes" id="UP000001349">
    <property type="component" value="Chromosome"/>
</dbReference>
<dbReference type="SMART" id="SM00825">
    <property type="entry name" value="PKS_KS"/>
    <property type="match status" value="4"/>
</dbReference>
<dbReference type="Pfam" id="PF21089">
    <property type="entry name" value="PKS_DH_N"/>
    <property type="match status" value="4"/>
</dbReference>
<dbReference type="Pfam" id="PF08659">
    <property type="entry name" value="KR"/>
    <property type="match status" value="3"/>
</dbReference>
<evidence type="ECO:0000256" key="3">
    <source>
        <dbReference type="ARBA" id="ARBA00004496"/>
    </source>
</evidence>
<dbReference type="InterPro" id="IPR020841">
    <property type="entry name" value="PKS_Beta-ketoAc_synthase_dom"/>
</dbReference>
<keyword evidence="6" id="KW-0963">Cytoplasm</keyword>
<feature type="domain" description="PKS/mFAS DH" evidence="15">
    <location>
        <begin position="4462"/>
        <end position="4739"/>
    </location>
</feature>
<feature type="active site" description="Proton donor; for dehydratase activity" evidence="12">
    <location>
        <position position="5716"/>
    </location>
</feature>
<feature type="region of interest" description="C-terminal hotdog fold" evidence="12">
    <location>
        <begin position="1434"/>
        <end position="1580"/>
    </location>
</feature>
<dbReference type="SMART" id="SM01294">
    <property type="entry name" value="PKS_PP_betabranch"/>
    <property type="match status" value="1"/>
</dbReference>
<dbReference type="Gene3D" id="1.10.1240.100">
    <property type="match status" value="3"/>
</dbReference>
<evidence type="ECO:0000256" key="4">
    <source>
        <dbReference type="ARBA" id="ARBA00004789"/>
    </source>
</evidence>
<dbReference type="SUPFAM" id="SSF51735">
    <property type="entry name" value="NAD(P)-binding Rossmann-fold domains"/>
    <property type="match status" value="5"/>
</dbReference>
<dbReference type="Pfam" id="PF22336">
    <property type="entry name" value="RhiE-like_linker"/>
    <property type="match status" value="4"/>
</dbReference>
<evidence type="ECO:0000256" key="6">
    <source>
        <dbReference type="ARBA" id="ARBA00022490"/>
    </source>
</evidence>
<dbReference type="GO" id="GO:0006633">
    <property type="term" value="P:fatty acid biosynthetic process"/>
    <property type="evidence" value="ECO:0007669"/>
    <property type="project" value="InterPro"/>
</dbReference>
<feature type="region of interest" description="C-terminal hotdog fold" evidence="12">
    <location>
        <begin position="5656"/>
        <end position="5799"/>
    </location>
</feature>
<dbReference type="InterPro" id="IPR014030">
    <property type="entry name" value="Ketoacyl_synth_N"/>
</dbReference>
<feature type="domain" description="Carrier" evidence="13">
    <location>
        <begin position="3603"/>
        <end position="3676"/>
    </location>
</feature>
<dbReference type="Pfam" id="PF02801">
    <property type="entry name" value="Ketoacyl-synt_C"/>
    <property type="match status" value="4"/>
</dbReference>
<dbReference type="Pfam" id="PF14765">
    <property type="entry name" value="PS-DH"/>
    <property type="match status" value="4"/>
</dbReference>
<dbReference type="GO" id="GO:0004312">
    <property type="term" value="F:fatty acid synthase activity"/>
    <property type="evidence" value="ECO:0007669"/>
    <property type="project" value="TreeGrafter"/>
</dbReference>
<dbReference type="Gene3D" id="3.30.70.3290">
    <property type="match status" value="1"/>
</dbReference>
<dbReference type="GO" id="GO:0004315">
    <property type="term" value="F:3-oxoacyl-[acyl-carrier-protein] synthase activity"/>
    <property type="evidence" value="ECO:0007669"/>
    <property type="project" value="InterPro"/>
</dbReference>
<dbReference type="PROSITE" id="PS52019">
    <property type="entry name" value="PKS_MFAS_DH"/>
    <property type="match status" value="4"/>
</dbReference>
<dbReference type="InterPro" id="IPR042104">
    <property type="entry name" value="PKS_dehydratase_sf"/>
</dbReference>
<dbReference type="Pfam" id="PF00109">
    <property type="entry name" value="ketoacyl-synt"/>
    <property type="match status" value="4"/>
</dbReference>
<dbReference type="InterPro" id="IPR020806">
    <property type="entry name" value="PKS_PP-bd"/>
</dbReference>
<feature type="active site" description="Proton acceptor; for dehydratase activity" evidence="12">
    <location>
        <position position="1328"/>
    </location>
</feature>
<comment type="subcellular location">
    <subcellularLocation>
        <location evidence="3">Cytoplasm</location>
    </subcellularLocation>
</comment>
<feature type="region of interest" description="N-terminal hotdog fold" evidence="12">
    <location>
        <begin position="2827"/>
        <end position="2946"/>
    </location>
</feature>
<evidence type="ECO:0000256" key="1">
    <source>
        <dbReference type="ARBA" id="ARBA00001957"/>
    </source>
</evidence>
<feature type="active site" description="Proton acceptor; for dehydratase activity" evidence="12">
    <location>
        <position position="2856"/>
    </location>
</feature>
<feature type="domain" description="Ketosynthase family 3 (KS3)" evidence="14">
    <location>
        <begin position="2200"/>
        <end position="2632"/>
    </location>
</feature>
<feature type="domain" description="Carrier" evidence="13">
    <location>
        <begin position="4769"/>
        <end position="4845"/>
    </location>
</feature>
<dbReference type="InterPro" id="IPR036736">
    <property type="entry name" value="ACP-like_sf"/>
</dbReference>
<dbReference type="Pfam" id="PF16197">
    <property type="entry name" value="KAsynt_C_assoc"/>
    <property type="match status" value="1"/>
</dbReference>
<dbReference type="InterPro" id="IPR057326">
    <property type="entry name" value="KR_dom"/>
</dbReference>
<dbReference type="KEGG" id="cce:Ccel_0862"/>
<dbReference type="OrthoDB" id="9765680at2"/>
<gene>
    <name evidence="16" type="ordered locus">Ccel_0862</name>
</gene>
<reference evidence="16 17" key="1">
    <citation type="submission" date="2009-01" db="EMBL/GenBank/DDBJ databases">
        <title>Complete sequence of Clostridium cellulolyticum H10.</title>
        <authorList>
            <consortium name="US DOE Joint Genome Institute"/>
            <person name="Lucas S."/>
            <person name="Copeland A."/>
            <person name="Lapidus A."/>
            <person name="Glavina del Rio T."/>
            <person name="Dalin E."/>
            <person name="Tice H."/>
            <person name="Bruce D."/>
            <person name="Goodwin L."/>
            <person name="Pitluck S."/>
            <person name="Chertkov O."/>
            <person name="Saunders E."/>
            <person name="Brettin T."/>
            <person name="Detter J.C."/>
            <person name="Han C."/>
            <person name="Larimer F."/>
            <person name="Land M."/>
            <person name="Hauser L."/>
            <person name="Kyrpides N."/>
            <person name="Ivanova N."/>
            <person name="Zhou J."/>
            <person name="Richardson P."/>
        </authorList>
    </citation>
    <scope>NUCLEOTIDE SEQUENCE [LARGE SCALE GENOMIC DNA]</scope>
    <source>
        <strain evidence="17">ATCC 35319 / DSM 5812 / JCM 6584 / H10</strain>
    </source>
</reference>
<dbReference type="SMART" id="SM00826">
    <property type="entry name" value="PKS_DH"/>
    <property type="match status" value="4"/>
</dbReference>
<keyword evidence="11" id="KW-0511">Multifunctional enzyme</keyword>
<dbReference type="FunFam" id="1.10.1200.10:FF:000019">
    <property type="entry name" value="Phenolpthiocerol synthesis type-I polyketide synthase PPSA"/>
    <property type="match status" value="2"/>
</dbReference>
<dbReference type="InterPro" id="IPR049900">
    <property type="entry name" value="PKS_mFAS_DH"/>
</dbReference>
<dbReference type="InterPro" id="IPR020807">
    <property type="entry name" value="PKS_DH"/>
</dbReference>
<dbReference type="InterPro" id="IPR049490">
    <property type="entry name" value="C883_1060-like_KR_N"/>
</dbReference>
<name>B8I8K1_RUMCH</name>
<dbReference type="PROSITE" id="PS00606">
    <property type="entry name" value="KS3_1"/>
    <property type="match status" value="1"/>
</dbReference>
<dbReference type="PROSITE" id="PS00012">
    <property type="entry name" value="PHOSPHOPANTETHEINE"/>
    <property type="match status" value="2"/>
</dbReference>
<feature type="active site" description="Proton acceptor; for dehydratase activity" evidence="12">
    <location>
        <position position="5551"/>
    </location>
</feature>
<dbReference type="InterPro" id="IPR006162">
    <property type="entry name" value="Ppantetheine_attach_site"/>
</dbReference>
<dbReference type="GO" id="GO:0005737">
    <property type="term" value="C:cytoplasm"/>
    <property type="evidence" value="ECO:0007669"/>
    <property type="project" value="UniProtKB-SubCell"/>
</dbReference>
<feature type="domain" description="PKS/mFAS DH" evidence="15">
    <location>
        <begin position="2827"/>
        <end position="3106"/>
    </location>
</feature>
<proteinExistence type="predicted"/>
<comment type="function">
    <text evidence="2">Involved in some intermediate steps for the synthesis of the antibiotic polyketide bacillaene which is involved in secondary metabolism.</text>
</comment>
<dbReference type="UniPathway" id="UPA01003"/>
<dbReference type="Pfam" id="PF00550">
    <property type="entry name" value="PP-binding"/>
    <property type="match status" value="5"/>
</dbReference>
<feature type="active site" description="Proton donor; for dehydratase activity" evidence="12">
    <location>
        <position position="4658"/>
    </location>
</feature>
<dbReference type="CDD" id="cd00833">
    <property type="entry name" value="PKS"/>
    <property type="match status" value="4"/>
</dbReference>
<feature type="region of interest" description="C-terminal hotdog fold" evidence="12">
    <location>
        <begin position="2962"/>
        <end position="3106"/>
    </location>
</feature>
<dbReference type="InterPro" id="IPR018201">
    <property type="entry name" value="Ketoacyl_synth_AS"/>
</dbReference>
<dbReference type="InterPro" id="IPR049552">
    <property type="entry name" value="PKS_DH_N"/>
</dbReference>
<dbReference type="SUPFAM" id="SSF47336">
    <property type="entry name" value="ACP-like"/>
    <property type="match status" value="5"/>
</dbReference>
<keyword evidence="10" id="KW-0521">NADP</keyword>
<evidence type="ECO:0000256" key="2">
    <source>
        <dbReference type="ARBA" id="ARBA00003299"/>
    </source>
</evidence>
<evidence type="ECO:0000259" key="14">
    <source>
        <dbReference type="PROSITE" id="PS52004"/>
    </source>
</evidence>
<dbReference type="InterPro" id="IPR054514">
    <property type="entry name" value="RhiE-like_linker"/>
</dbReference>
<dbReference type="SMART" id="SM00822">
    <property type="entry name" value="PKS_KR"/>
    <property type="match status" value="3"/>
</dbReference>
<evidence type="ECO:0000256" key="10">
    <source>
        <dbReference type="ARBA" id="ARBA00022857"/>
    </source>
</evidence>
<evidence type="ECO:0000256" key="5">
    <source>
        <dbReference type="ARBA" id="ARBA00022450"/>
    </source>
</evidence>
<feature type="active site" description="Proton acceptor; for dehydratase activity" evidence="12">
    <location>
        <position position="4491"/>
    </location>
</feature>
<dbReference type="RefSeq" id="WP_015924394.1">
    <property type="nucleotide sequence ID" value="NC_011898.1"/>
</dbReference>
<feature type="domain" description="Ketosynthase family 3 (KS3)" evidence="14">
    <location>
        <begin position="4897"/>
        <end position="5329"/>
    </location>
</feature>
<dbReference type="PANTHER" id="PTHR43775:SF37">
    <property type="entry name" value="SI:DKEY-61P9.11"/>
    <property type="match status" value="1"/>
</dbReference>
<dbReference type="Gene3D" id="1.10.1200.10">
    <property type="entry name" value="ACP-like"/>
    <property type="match status" value="4"/>
</dbReference>
<evidence type="ECO:0000259" key="15">
    <source>
        <dbReference type="PROSITE" id="PS52019"/>
    </source>
</evidence>
<dbReference type="PANTHER" id="PTHR43775">
    <property type="entry name" value="FATTY ACID SYNTHASE"/>
    <property type="match status" value="1"/>
</dbReference>
<dbReference type="EMBL" id="CP001348">
    <property type="protein sequence ID" value="ACL75234.1"/>
    <property type="molecule type" value="Genomic_DNA"/>
</dbReference>
<keyword evidence="7" id="KW-0597">Phosphoprotein</keyword>
<feature type="active site" description="Proton donor; for dehydratase activity" evidence="12">
    <location>
        <position position="3023"/>
    </location>
</feature>
<comment type="cofactor">
    <cofactor evidence="1">
        <name>pantetheine 4'-phosphate</name>
        <dbReference type="ChEBI" id="CHEBI:47942"/>
    </cofactor>
</comment>
<evidence type="ECO:0000256" key="7">
    <source>
        <dbReference type="ARBA" id="ARBA00022553"/>
    </source>
</evidence>
<feature type="domain" description="Carrier" evidence="13">
    <location>
        <begin position="2077"/>
        <end position="2150"/>
    </location>
</feature>
<feature type="domain" description="PKS/mFAS DH" evidence="15">
    <location>
        <begin position="1299"/>
        <end position="1580"/>
    </location>
</feature>
<evidence type="ECO:0000256" key="8">
    <source>
        <dbReference type="ARBA" id="ARBA00022679"/>
    </source>
</evidence>
<dbReference type="SUPFAM" id="SSF53901">
    <property type="entry name" value="Thiolase-like"/>
    <property type="match status" value="4"/>
</dbReference>
<feature type="region of interest" description="N-terminal hotdog fold" evidence="12">
    <location>
        <begin position="4462"/>
        <end position="4581"/>
    </location>
</feature>
<feature type="domain" description="PKS/mFAS DH" evidence="15">
    <location>
        <begin position="5522"/>
        <end position="5799"/>
    </location>
</feature>
<dbReference type="PROSITE" id="PS50075">
    <property type="entry name" value="CARRIER"/>
    <property type="match status" value="4"/>
</dbReference>
<keyword evidence="8" id="KW-0808">Transferase</keyword>
<dbReference type="InterPro" id="IPR013968">
    <property type="entry name" value="PKS_KR"/>
</dbReference>
<dbReference type="Pfam" id="PF21394">
    <property type="entry name" value="Beta-ketacyl_N"/>
    <property type="match status" value="3"/>
</dbReference>
<dbReference type="HOGENOM" id="CLU_222993_0_0_9"/>